<feature type="chain" id="PRO_5004109855" evidence="2">
    <location>
        <begin position="28"/>
        <end position="590"/>
    </location>
</feature>
<keyword evidence="2" id="KW-0732">Signal</keyword>
<dbReference type="EMBL" id="KB446535">
    <property type="protein sequence ID" value="EME50321.1"/>
    <property type="molecule type" value="Genomic_DNA"/>
</dbReference>
<feature type="compositionally biased region" description="Polar residues" evidence="1">
    <location>
        <begin position="418"/>
        <end position="445"/>
    </location>
</feature>
<dbReference type="HOGENOM" id="CLU_462329_0_0_1"/>
<feature type="region of interest" description="Disordered" evidence="1">
    <location>
        <begin position="215"/>
        <end position="493"/>
    </location>
</feature>
<feature type="compositionally biased region" description="Polar residues" evidence="1">
    <location>
        <begin position="224"/>
        <end position="241"/>
    </location>
</feature>
<feature type="region of interest" description="Disordered" evidence="1">
    <location>
        <begin position="48"/>
        <end position="68"/>
    </location>
</feature>
<evidence type="ECO:0000313" key="4">
    <source>
        <dbReference type="Proteomes" id="UP000016933"/>
    </source>
</evidence>
<name>N1Q3F9_DOTSN</name>
<proteinExistence type="predicted"/>
<dbReference type="AlphaFoldDB" id="N1Q3F9"/>
<reference evidence="4" key="1">
    <citation type="journal article" date="2012" name="PLoS Genet.">
        <title>The genomes of the fungal plant pathogens Cladosporium fulvum and Dothistroma septosporum reveal adaptation to different hosts and lifestyles but also signatures of common ancestry.</title>
        <authorList>
            <person name="de Wit P.J.G.M."/>
            <person name="van der Burgt A."/>
            <person name="Oekmen B."/>
            <person name="Stergiopoulos I."/>
            <person name="Abd-Elsalam K.A."/>
            <person name="Aerts A.L."/>
            <person name="Bahkali A.H."/>
            <person name="Beenen H.G."/>
            <person name="Chettri P."/>
            <person name="Cox M.P."/>
            <person name="Datema E."/>
            <person name="de Vries R.P."/>
            <person name="Dhillon B."/>
            <person name="Ganley A.R."/>
            <person name="Griffiths S.A."/>
            <person name="Guo Y."/>
            <person name="Hamelin R.C."/>
            <person name="Henrissat B."/>
            <person name="Kabir M.S."/>
            <person name="Jashni M.K."/>
            <person name="Kema G."/>
            <person name="Klaubauf S."/>
            <person name="Lapidus A."/>
            <person name="Levasseur A."/>
            <person name="Lindquist E."/>
            <person name="Mehrabi R."/>
            <person name="Ohm R.A."/>
            <person name="Owen T.J."/>
            <person name="Salamov A."/>
            <person name="Schwelm A."/>
            <person name="Schijlen E."/>
            <person name="Sun H."/>
            <person name="van den Burg H.A."/>
            <person name="van Ham R.C.H.J."/>
            <person name="Zhang S."/>
            <person name="Goodwin S.B."/>
            <person name="Grigoriev I.V."/>
            <person name="Collemare J."/>
            <person name="Bradshaw R.E."/>
        </authorList>
    </citation>
    <scope>NUCLEOTIDE SEQUENCE [LARGE SCALE GENOMIC DNA]</scope>
    <source>
        <strain evidence="4">NZE10 / CBS 128990</strain>
    </source>
</reference>
<feature type="compositionally biased region" description="Low complexity" evidence="1">
    <location>
        <begin position="383"/>
        <end position="417"/>
    </location>
</feature>
<protein>
    <submittedName>
        <fullName evidence="3">Uncharacterized protein</fullName>
    </submittedName>
</protein>
<feature type="compositionally biased region" description="Pro residues" evidence="1">
    <location>
        <begin position="53"/>
        <end position="62"/>
    </location>
</feature>
<keyword evidence="4" id="KW-1185">Reference proteome</keyword>
<organism evidence="3 4">
    <name type="scientific">Dothistroma septosporum (strain NZE10 / CBS 128990)</name>
    <name type="common">Red band needle blight fungus</name>
    <name type="synonym">Mycosphaerella pini</name>
    <dbReference type="NCBI Taxonomy" id="675120"/>
    <lineage>
        <taxon>Eukaryota</taxon>
        <taxon>Fungi</taxon>
        <taxon>Dikarya</taxon>
        <taxon>Ascomycota</taxon>
        <taxon>Pezizomycotina</taxon>
        <taxon>Dothideomycetes</taxon>
        <taxon>Dothideomycetidae</taxon>
        <taxon>Mycosphaerellales</taxon>
        <taxon>Mycosphaerellaceae</taxon>
        <taxon>Dothistroma</taxon>
    </lineage>
</organism>
<feature type="compositionally biased region" description="Basic and acidic residues" evidence="1">
    <location>
        <begin position="332"/>
        <end position="351"/>
    </location>
</feature>
<dbReference type="Proteomes" id="UP000016933">
    <property type="component" value="Unassembled WGS sequence"/>
</dbReference>
<feature type="compositionally biased region" description="Polar residues" evidence="1">
    <location>
        <begin position="460"/>
        <end position="478"/>
    </location>
</feature>
<evidence type="ECO:0000256" key="2">
    <source>
        <dbReference type="SAM" id="SignalP"/>
    </source>
</evidence>
<evidence type="ECO:0000256" key="1">
    <source>
        <dbReference type="SAM" id="MobiDB-lite"/>
    </source>
</evidence>
<reference evidence="3 4" key="2">
    <citation type="journal article" date="2012" name="PLoS Pathog.">
        <title>Diverse lifestyles and strategies of plant pathogenesis encoded in the genomes of eighteen Dothideomycetes fungi.</title>
        <authorList>
            <person name="Ohm R.A."/>
            <person name="Feau N."/>
            <person name="Henrissat B."/>
            <person name="Schoch C.L."/>
            <person name="Horwitz B.A."/>
            <person name="Barry K.W."/>
            <person name="Condon B.J."/>
            <person name="Copeland A.C."/>
            <person name="Dhillon B."/>
            <person name="Glaser F."/>
            <person name="Hesse C.N."/>
            <person name="Kosti I."/>
            <person name="LaButti K."/>
            <person name="Lindquist E.A."/>
            <person name="Lucas S."/>
            <person name="Salamov A.A."/>
            <person name="Bradshaw R.E."/>
            <person name="Ciuffetti L."/>
            <person name="Hamelin R.C."/>
            <person name="Kema G.H.J."/>
            <person name="Lawrence C."/>
            <person name="Scott J.A."/>
            <person name="Spatafora J.W."/>
            <person name="Turgeon B.G."/>
            <person name="de Wit P.J.G.M."/>
            <person name="Zhong S."/>
            <person name="Goodwin S.B."/>
            <person name="Grigoriev I.V."/>
        </authorList>
    </citation>
    <scope>NUCLEOTIDE SEQUENCE [LARGE SCALE GENOMIC DNA]</scope>
    <source>
        <strain evidence="4">NZE10 / CBS 128990</strain>
    </source>
</reference>
<evidence type="ECO:0000313" key="3">
    <source>
        <dbReference type="EMBL" id="EME50321.1"/>
    </source>
</evidence>
<feature type="compositionally biased region" description="Low complexity" evidence="1">
    <location>
        <begin position="299"/>
        <end position="315"/>
    </location>
</feature>
<feature type="region of interest" description="Disordered" evidence="1">
    <location>
        <begin position="86"/>
        <end position="119"/>
    </location>
</feature>
<feature type="compositionally biased region" description="Basic and acidic residues" evidence="1">
    <location>
        <begin position="98"/>
        <end position="112"/>
    </location>
</feature>
<gene>
    <name evidence="3" type="ORF">DOTSEDRAFT_77357</name>
</gene>
<feature type="compositionally biased region" description="Low complexity" evidence="1">
    <location>
        <begin position="480"/>
        <end position="489"/>
    </location>
</feature>
<feature type="signal peptide" evidence="2">
    <location>
        <begin position="1"/>
        <end position="27"/>
    </location>
</feature>
<accession>N1Q3F9</accession>
<sequence>MRCTLSWPILFLIDLLHLLDFFVGNHAIELYQRLTIESRPWRGQMVKYEGEPAEPPYRPPPPPRKRLTDEEEKALIASILENGENATCYTPQEPVKPSAKESNRQSVYKDQHLPPGNLTSRRVGELYLSRHEETDVSFTGFSQTSAEHQKMVSGFAEYLSQFSRQTDTWSVRESRPRPQIQCHEGSATITDDSTSWESKEHLEAVSARGCFLWDAPRDERGHGQQESGTQYPSNGQSNGANGSYGRFFGDSNSNEQPQDGKGEGDSIPPGGTSSTNPRDTDPQDTQAGGGQSPAQSELDPAADATDPATEAAPTPSSERFGSLKVRVTPADAPERTSSDEYWQRLKPDWNKDTSGAAISGGTVASYPFAANSGASTNPFASDGGAPTIPPASSSAASTSLIAASSGSSTSPFTASAGEQQTSSATAGRTNSSGSGYNDTRQSPSGPRTMADRPRPPPTGANASTAQGSTSNRSSNQPSFAAGGSSRSGAPGLNPIMEYSTDGLKRIQISMWTARMIEMLGDKQQVKQLLGAKLTAQLKQTVEHLDFVMEWCIPYTLNRDTGRVNHEQAQSCRMTSEDLKKVRANIEKMKR</sequence>